<keyword evidence="3 5" id="KW-1015">Disulfide bond</keyword>
<name>A0AAE0S4R2_9BIVA</name>
<dbReference type="GO" id="GO:0031012">
    <property type="term" value="C:extracellular matrix"/>
    <property type="evidence" value="ECO:0007669"/>
    <property type="project" value="TreeGrafter"/>
</dbReference>
<gene>
    <name evidence="7" type="ORF">CHS0354_006332</name>
</gene>
<feature type="binding site" evidence="4">
    <location>
        <position position="52"/>
    </location>
    <ligand>
        <name>Zn(2+)</name>
        <dbReference type="ChEBI" id="CHEBI:29105"/>
        <note>ligand shared with metalloproteinase partner</note>
    </ligand>
</feature>
<evidence type="ECO:0000256" key="2">
    <source>
        <dbReference type="ARBA" id="ARBA00022525"/>
    </source>
</evidence>
<reference evidence="7" key="2">
    <citation type="journal article" date="2021" name="Genome Biol. Evol.">
        <title>Developing a high-quality reference genome for a parasitic bivalve with doubly uniparental inheritance (Bivalvia: Unionida).</title>
        <authorList>
            <person name="Smith C.H."/>
        </authorList>
    </citation>
    <scope>NUCLEOTIDE SEQUENCE</scope>
    <source>
        <strain evidence="7">CHS0354</strain>
        <tissue evidence="7">Mantle</tissue>
    </source>
</reference>
<comment type="subcellular location">
    <subcellularLocation>
        <location evidence="1">Secreted</location>
    </subcellularLocation>
</comment>
<comment type="caution">
    <text evidence="7">The sequence shown here is derived from an EMBL/GenBank/DDBJ whole genome shotgun (WGS) entry which is preliminary data.</text>
</comment>
<dbReference type="GO" id="GO:0002020">
    <property type="term" value="F:protease binding"/>
    <property type="evidence" value="ECO:0007669"/>
    <property type="project" value="TreeGrafter"/>
</dbReference>
<dbReference type="PROSITE" id="PS50189">
    <property type="entry name" value="NTR"/>
    <property type="match status" value="1"/>
</dbReference>
<keyword evidence="8" id="KW-1185">Reference proteome</keyword>
<evidence type="ECO:0000256" key="1">
    <source>
        <dbReference type="ARBA" id="ARBA00004613"/>
    </source>
</evidence>
<proteinExistence type="predicted"/>
<dbReference type="InterPro" id="IPR008993">
    <property type="entry name" value="TIMP-like_OB-fold"/>
</dbReference>
<keyword evidence="4" id="KW-0479">Metal-binding</keyword>
<dbReference type="GO" id="GO:0005615">
    <property type="term" value="C:extracellular space"/>
    <property type="evidence" value="ECO:0007669"/>
    <property type="project" value="TreeGrafter"/>
</dbReference>
<dbReference type="InterPro" id="IPR001134">
    <property type="entry name" value="Netrin_domain"/>
</dbReference>
<feature type="disulfide bond" evidence="5">
    <location>
        <begin position="52"/>
        <end position="125"/>
    </location>
</feature>
<dbReference type="InterPro" id="IPR001820">
    <property type="entry name" value="TIMP"/>
</dbReference>
<dbReference type="Pfam" id="PF00965">
    <property type="entry name" value="TIMP"/>
    <property type="match status" value="1"/>
</dbReference>
<keyword evidence="4" id="KW-0862">Zinc</keyword>
<organism evidence="7 8">
    <name type="scientific">Potamilus streckersoni</name>
    <dbReference type="NCBI Taxonomy" id="2493646"/>
    <lineage>
        <taxon>Eukaryota</taxon>
        <taxon>Metazoa</taxon>
        <taxon>Spiralia</taxon>
        <taxon>Lophotrochozoa</taxon>
        <taxon>Mollusca</taxon>
        <taxon>Bivalvia</taxon>
        <taxon>Autobranchia</taxon>
        <taxon>Heteroconchia</taxon>
        <taxon>Palaeoheterodonta</taxon>
        <taxon>Unionida</taxon>
        <taxon>Unionoidea</taxon>
        <taxon>Unionidae</taxon>
        <taxon>Ambleminae</taxon>
        <taxon>Lampsilini</taxon>
        <taxon>Potamilus</taxon>
    </lineage>
</organism>
<feature type="domain" description="NTR" evidence="6">
    <location>
        <begin position="52"/>
        <end position="177"/>
    </location>
</feature>
<evidence type="ECO:0000256" key="4">
    <source>
        <dbReference type="PIRSR" id="PIRSR601820-1"/>
    </source>
</evidence>
<accession>A0AAE0S4R2</accession>
<dbReference type="PANTHER" id="PTHR11844">
    <property type="entry name" value="METALLOPROTEASE INHIBITOR"/>
    <property type="match status" value="1"/>
</dbReference>
<evidence type="ECO:0000256" key="3">
    <source>
        <dbReference type="ARBA" id="ARBA00023157"/>
    </source>
</evidence>
<dbReference type="SUPFAM" id="SSF50242">
    <property type="entry name" value="TIMP-like"/>
    <property type="match status" value="1"/>
</dbReference>
<dbReference type="EMBL" id="JAEAOA010000438">
    <property type="protein sequence ID" value="KAK3585275.1"/>
    <property type="molecule type" value="Genomic_DNA"/>
</dbReference>
<dbReference type="GO" id="GO:0008191">
    <property type="term" value="F:metalloendopeptidase inhibitor activity"/>
    <property type="evidence" value="ECO:0007669"/>
    <property type="project" value="InterPro"/>
</dbReference>
<reference evidence="7" key="3">
    <citation type="submission" date="2023-05" db="EMBL/GenBank/DDBJ databases">
        <authorList>
            <person name="Smith C.H."/>
        </authorList>
    </citation>
    <scope>NUCLEOTIDE SEQUENCE</scope>
    <source>
        <strain evidence="7">CHS0354</strain>
        <tissue evidence="7">Mantle</tissue>
    </source>
</reference>
<dbReference type="GO" id="GO:0051045">
    <property type="term" value="P:negative regulation of membrane protein ectodomain proteolysis"/>
    <property type="evidence" value="ECO:0007669"/>
    <property type="project" value="TreeGrafter"/>
</dbReference>
<dbReference type="GO" id="GO:0046872">
    <property type="term" value="F:metal ion binding"/>
    <property type="evidence" value="ECO:0007669"/>
    <property type="project" value="UniProtKB-KW"/>
</dbReference>
<sequence>DKISRSVQPVDWCKQTCNSSRSGQSYRIMEKSLMILHSLLVLLVVIQKTFACNCKPMTLGQAMCNSTTVILARVKEEETIGAGNNSVAIVKYEIEVQRTFQAEPTNLTQNVEIGYMTFPETDHDCGGRLHSGFDYIIAGNVDDNGVLVSSMCKHINEYEKIVHDTHYTNMLQGDVDCNNV</sequence>
<dbReference type="PANTHER" id="PTHR11844:SF25">
    <property type="entry name" value="NTR DOMAIN-CONTAINING PROTEIN"/>
    <property type="match status" value="1"/>
</dbReference>
<dbReference type="Proteomes" id="UP001195483">
    <property type="component" value="Unassembled WGS sequence"/>
</dbReference>
<evidence type="ECO:0000313" key="7">
    <source>
        <dbReference type="EMBL" id="KAK3585275.1"/>
    </source>
</evidence>
<dbReference type="AlphaFoldDB" id="A0AAE0S4R2"/>
<feature type="disulfide bond" evidence="5">
    <location>
        <begin position="54"/>
        <end position="152"/>
    </location>
</feature>
<feature type="non-terminal residue" evidence="7">
    <location>
        <position position="1"/>
    </location>
</feature>
<evidence type="ECO:0000313" key="8">
    <source>
        <dbReference type="Proteomes" id="UP001195483"/>
    </source>
</evidence>
<protein>
    <recommendedName>
        <fullName evidence="6">NTR domain-containing protein</fullName>
    </recommendedName>
</protein>
<reference evidence="7" key="1">
    <citation type="journal article" date="2021" name="Genome Biol. Evol.">
        <title>A High-Quality Reference Genome for a Parasitic Bivalve with Doubly Uniparental Inheritance (Bivalvia: Unionida).</title>
        <authorList>
            <person name="Smith C.H."/>
        </authorList>
    </citation>
    <scope>NUCLEOTIDE SEQUENCE</scope>
    <source>
        <strain evidence="7">CHS0354</strain>
    </source>
</reference>
<evidence type="ECO:0000259" key="6">
    <source>
        <dbReference type="PROSITE" id="PS50189"/>
    </source>
</evidence>
<keyword evidence="2" id="KW-0964">Secreted</keyword>
<evidence type="ECO:0000256" key="5">
    <source>
        <dbReference type="PIRSR" id="PIRSR601820-3"/>
    </source>
</evidence>
<dbReference type="Gene3D" id="2.40.50.120">
    <property type="match status" value="1"/>
</dbReference>